<feature type="transmembrane region" description="Helical" evidence="6">
    <location>
        <begin position="18"/>
        <end position="36"/>
    </location>
</feature>
<evidence type="ECO:0000256" key="5">
    <source>
        <dbReference type="ARBA" id="ARBA00023136"/>
    </source>
</evidence>
<keyword evidence="4 6" id="KW-1133">Transmembrane helix</keyword>
<dbReference type="Pfam" id="PF03073">
    <property type="entry name" value="TspO_MBR"/>
    <property type="match status" value="1"/>
</dbReference>
<evidence type="ECO:0000313" key="8">
    <source>
        <dbReference type="Proteomes" id="UP001291687"/>
    </source>
</evidence>
<keyword evidence="5 6" id="KW-0472">Membrane</keyword>
<evidence type="ECO:0000256" key="4">
    <source>
        <dbReference type="ARBA" id="ARBA00022989"/>
    </source>
</evidence>
<proteinExistence type="inferred from homology"/>
<keyword evidence="3 6" id="KW-0812">Transmembrane</keyword>
<gene>
    <name evidence="7" type="ORF">Megvenef_01188</name>
</gene>
<dbReference type="EMBL" id="JARJFB010000096">
    <property type="protein sequence ID" value="MEA0971215.1"/>
    <property type="molecule type" value="Genomic_DNA"/>
</dbReference>
<dbReference type="InterPro" id="IPR004307">
    <property type="entry name" value="TspO_MBR"/>
</dbReference>
<organism evidence="7 8">
    <name type="scientific">Candidatus Megaera venefica</name>
    <dbReference type="NCBI Taxonomy" id="2055910"/>
    <lineage>
        <taxon>Bacteria</taxon>
        <taxon>Pseudomonadati</taxon>
        <taxon>Pseudomonadota</taxon>
        <taxon>Alphaproteobacteria</taxon>
        <taxon>Rickettsiales</taxon>
        <taxon>Rickettsiaceae</taxon>
        <taxon>Candidatus Megaera</taxon>
    </lineage>
</organism>
<evidence type="ECO:0000256" key="6">
    <source>
        <dbReference type="SAM" id="Phobius"/>
    </source>
</evidence>
<evidence type="ECO:0000256" key="2">
    <source>
        <dbReference type="ARBA" id="ARBA00007524"/>
    </source>
</evidence>
<comment type="caution">
    <text evidence="7">The sequence shown here is derived from an EMBL/GenBank/DDBJ whole genome shotgun (WGS) entry which is preliminary data.</text>
</comment>
<dbReference type="InterPro" id="IPR038330">
    <property type="entry name" value="TspO/MBR-related_sf"/>
</dbReference>
<reference evidence="7 8" key="1">
    <citation type="submission" date="2023-03" db="EMBL/GenBank/DDBJ databases">
        <title>Host association and intracellularity evolved multiple times independently in the Rickettsiales.</title>
        <authorList>
            <person name="Castelli M."/>
            <person name="Nardi T."/>
            <person name="Gammuto L."/>
            <person name="Bellinzona G."/>
            <person name="Sabaneyeva E."/>
            <person name="Potekhin A."/>
            <person name="Serra V."/>
            <person name="Petroni G."/>
            <person name="Sassera D."/>
        </authorList>
    </citation>
    <scope>NUCLEOTIDE SEQUENCE [LARGE SCALE GENOMIC DNA]</scope>
    <source>
        <strain evidence="7 8">Sr 2-6</strain>
    </source>
</reference>
<sequence>MYPWYGQLIKSSLTPPGYYFGIIWPILYISLAILGWETTQRKGENYTKVVLDWDVFKLVMEPGIFYLSLKRVSTLDINFTCHY</sequence>
<accession>A0ABU5NDI9</accession>
<protein>
    <submittedName>
        <fullName evidence="7">TspO/MBR family domain protein</fullName>
    </submittedName>
</protein>
<dbReference type="Gene3D" id="1.20.1260.100">
    <property type="entry name" value="TspO/MBR protein"/>
    <property type="match status" value="1"/>
</dbReference>
<keyword evidence="8" id="KW-1185">Reference proteome</keyword>
<evidence type="ECO:0000313" key="7">
    <source>
        <dbReference type="EMBL" id="MEA0971215.1"/>
    </source>
</evidence>
<evidence type="ECO:0000256" key="3">
    <source>
        <dbReference type="ARBA" id="ARBA00022692"/>
    </source>
</evidence>
<comment type="similarity">
    <text evidence="2">Belongs to the TspO/BZRP family.</text>
</comment>
<evidence type="ECO:0000256" key="1">
    <source>
        <dbReference type="ARBA" id="ARBA00004141"/>
    </source>
</evidence>
<name>A0ABU5NDI9_9RICK</name>
<comment type="subcellular location">
    <subcellularLocation>
        <location evidence="1">Membrane</location>
        <topology evidence="1">Multi-pass membrane protein</topology>
    </subcellularLocation>
</comment>
<dbReference type="Proteomes" id="UP001291687">
    <property type="component" value="Unassembled WGS sequence"/>
</dbReference>